<evidence type="ECO:0000313" key="3">
    <source>
        <dbReference type="Proteomes" id="UP000030761"/>
    </source>
</evidence>
<dbReference type="AlphaFoldDB" id="A0AB34NXS4"/>
<dbReference type="EMBL" id="KN050677">
    <property type="protein sequence ID" value="KFL96376.1"/>
    <property type="molecule type" value="Genomic_DNA"/>
</dbReference>
<name>A0AB34NXS4_LACGS</name>
<feature type="transmembrane region" description="Helical" evidence="1">
    <location>
        <begin position="12"/>
        <end position="32"/>
    </location>
</feature>
<feature type="transmembrane region" description="Helical" evidence="1">
    <location>
        <begin position="110"/>
        <end position="128"/>
    </location>
</feature>
<keyword evidence="1" id="KW-1133">Transmembrane helix</keyword>
<feature type="transmembrane region" description="Helical" evidence="1">
    <location>
        <begin position="84"/>
        <end position="104"/>
    </location>
</feature>
<feature type="transmembrane region" description="Helical" evidence="1">
    <location>
        <begin position="52"/>
        <end position="72"/>
    </location>
</feature>
<organism evidence="2 3">
    <name type="scientific">Lactobacillus gasseri SV-16A-US</name>
    <dbReference type="NCBI Taxonomy" id="575604"/>
    <lineage>
        <taxon>Bacteria</taxon>
        <taxon>Bacillati</taxon>
        <taxon>Bacillota</taxon>
        <taxon>Bacilli</taxon>
        <taxon>Lactobacillales</taxon>
        <taxon>Lactobacillaceae</taxon>
        <taxon>Lactobacillus</taxon>
    </lineage>
</organism>
<gene>
    <name evidence="2" type="ORF">HMPREF5175_01889</name>
</gene>
<accession>A0AB34NXS4</accession>
<evidence type="ECO:0000313" key="2">
    <source>
        <dbReference type="EMBL" id="KFL96376.1"/>
    </source>
</evidence>
<sequence length="130" mass="14828">MKTWFENNWIKLALFTIYSLTSIIYSIKLNILNEELKNMNFLEIVANPQVPAYFIGAAFLLGIGLLYNFFIYKNIWNVSGQIDNLITSIVLMLLTVVIMILIIYLIQNPILRAIFCVYIIGGSVLSATNN</sequence>
<evidence type="ECO:0000256" key="1">
    <source>
        <dbReference type="SAM" id="Phobius"/>
    </source>
</evidence>
<proteinExistence type="predicted"/>
<keyword evidence="1" id="KW-0472">Membrane</keyword>
<dbReference type="Proteomes" id="UP000030761">
    <property type="component" value="Unassembled WGS sequence"/>
</dbReference>
<keyword evidence="1" id="KW-0812">Transmembrane</keyword>
<reference evidence="2 3" key="1">
    <citation type="submission" date="2010-03" db="EMBL/GenBank/DDBJ databases">
        <title>The Genome Sequence of Lactobacillus gasseri strain SV-16A-US.</title>
        <authorList>
            <consortium name="The Broad Institute Genome Sequencing Platform"/>
            <person name="Ward D."/>
            <person name="Earl A."/>
            <person name="Feldgarden M."/>
            <person name="Gevers D."/>
            <person name="Young S.K."/>
            <person name="Zeng Q."/>
            <person name="Koehrsen M."/>
            <person name="Alvarado L."/>
            <person name="Berlin A."/>
            <person name="Bochicchio J."/>
            <person name="Borenstein D."/>
            <person name="Chapman S.B."/>
            <person name="Chen Z."/>
            <person name="Engels R."/>
            <person name="Freedman E."/>
            <person name="Gellesch M."/>
            <person name="Goldberg J."/>
            <person name="Griggs A."/>
            <person name="Gujja S."/>
            <person name="Heilman E."/>
            <person name="Heiman D."/>
            <person name="Hepburn T."/>
            <person name="Howarth C."/>
            <person name="Jen D."/>
            <person name="Larson L."/>
            <person name="Mehta T."/>
            <person name="Park D."/>
            <person name="Pearson M."/>
            <person name="Roberts A."/>
            <person name="Saif S."/>
            <person name="Shea T."/>
            <person name="Shenoy N."/>
            <person name="Sisk P."/>
            <person name="Stolte C."/>
            <person name="Sykes S."/>
            <person name="Thomson T."/>
            <person name="Walk T."/>
            <person name="White J."/>
            <person name="Yandava C."/>
            <person name="Liu Y."/>
            <person name="Xu Q."/>
            <person name="Haas B."/>
            <person name="Nusbaum C."/>
            <person name="Birren B."/>
        </authorList>
    </citation>
    <scope>NUCLEOTIDE SEQUENCE [LARGE SCALE GENOMIC DNA]</scope>
    <source>
        <strain evidence="2 3">SV-16A-US</strain>
    </source>
</reference>
<protein>
    <submittedName>
        <fullName evidence="2">Uncharacterized protein</fullName>
    </submittedName>
</protein>